<protein>
    <recommendedName>
        <fullName evidence="5">RCC1-like domain-containing protein</fullName>
    </recommendedName>
</protein>
<dbReference type="PANTHER" id="PTHR45622:SF58">
    <property type="entry name" value="REGULATOR OF CHROMOSOME CONDENSATION DOMAIN-CONTAINING PROTEIN"/>
    <property type="match status" value="1"/>
</dbReference>
<dbReference type="InterPro" id="IPR051709">
    <property type="entry name" value="Ub-ligase/GTPase-reg"/>
</dbReference>
<evidence type="ECO:0000256" key="2">
    <source>
        <dbReference type="PROSITE-ProRule" id="PRU00235"/>
    </source>
</evidence>
<keyword evidence="1" id="KW-0677">Repeat</keyword>
<evidence type="ECO:0000313" key="6">
    <source>
        <dbReference type="EMBL" id="KAG7401616.1"/>
    </source>
</evidence>
<evidence type="ECO:0000256" key="4">
    <source>
        <dbReference type="SAM" id="Phobius"/>
    </source>
</evidence>
<dbReference type="PANTHER" id="PTHR45622">
    <property type="entry name" value="UBIQUITIN-PROTEIN LIGASE E3A-RELATED"/>
    <property type="match status" value="1"/>
</dbReference>
<reference evidence="6" key="1">
    <citation type="submission" date="2021-02" db="EMBL/GenBank/DDBJ databases">
        <authorList>
            <person name="Palmer J.M."/>
        </authorList>
    </citation>
    <scope>NUCLEOTIDE SEQUENCE</scope>
    <source>
        <strain evidence="6">SCRP23</strain>
    </source>
</reference>
<feature type="repeat" description="RCC1" evidence="2">
    <location>
        <begin position="524"/>
        <end position="575"/>
    </location>
</feature>
<feature type="repeat" description="RCC1" evidence="2">
    <location>
        <begin position="576"/>
        <end position="627"/>
    </location>
</feature>
<keyword evidence="4" id="KW-0812">Transmembrane</keyword>
<keyword evidence="4" id="KW-1133">Transmembrane helix</keyword>
<keyword evidence="7" id="KW-1185">Reference proteome</keyword>
<dbReference type="InterPro" id="IPR000048">
    <property type="entry name" value="IQ_motif_EF-hand-BS"/>
</dbReference>
<feature type="domain" description="RCC1-like" evidence="5">
    <location>
        <begin position="272"/>
        <end position="674"/>
    </location>
</feature>
<sequence length="702" mass="77598">MQARRRAVIERCLQIIRFMAPPILMYALAARPNEPPVFWYTNAAEINVFYWNYREYVRRSGGKPTLIKVENNVLEITRRVLRREHALVSRIQARWRGLTTRMIFREFKQQKGWLKGIQQSPAIKIQRLFRGHESRRFCRTLQVKIKYPAQREAYRREIAMRKQQVKATDFRDRLLAKYKYQFQIKRTTRMMVQQVKLPLASSSSAKKYVGESVDNEENESELGPETHSHVQHSLKATRSNNSRVEREVRDTKAMSIEAATEKMTTGATQCAVVAFGCNDDGQVGTGAKRRATLAIDDVSASNFPQTLSALTNEEILAVSCGSRHTMALTATGSVYSWGWGSMGQLGHGDHKSIHEPLKIDFFEKNGLTVDYISCGGCHSAAVTKDGSLYMWGETHWGQLGLPKESLDSADVLQSDEGNDGHDKLKAHVLLPIKCPILEEGSGEIILKVSCGGTHTAALTNLGRVYVWGRGDSGQLGIGSTWLQDTDDDSLLGVSRPHLVEGFNGEKVVQVACGAFHSAAVTDEGHVYIWGKEDYGMLGVGQTSDQQTPKRVEFFDTIPALRVSCGGWHTVVVAKSGDCYAFGRGEYGRLGLGDTKSRTRPHLVKALQGKTVIQAACGGSHTLFVTSDGVAYVAGRPDHGRLGLTDIKSLMVPTQLDLGLIPVRQVSAGGAHSVAVMHSSRPIFSPMISPLPTSNPIPHRELA</sequence>
<dbReference type="PROSITE" id="PS50096">
    <property type="entry name" value="IQ"/>
    <property type="match status" value="2"/>
</dbReference>
<organism evidence="6 7">
    <name type="scientific">Phytophthora boehmeriae</name>
    <dbReference type="NCBI Taxonomy" id="109152"/>
    <lineage>
        <taxon>Eukaryota</taxon>
        <taxon>Sar</taxon>
        <taxon>Stramenopiles</taxon>
        <taxon>Oomycota</taxon>
        <taxon>Peronosporomycetes</taxon>
        <taxon>Peronosporales</taxon>
        <taxon>Peronosporaceae</taxon>
        <taxon>Phytophthora</taxon>
    </lineage>
</organism>
<dbReference type="InterPro" id="IPR000408">
    <property type="entry name" value="Reg_chr_condens"/>
</dbReference>
<dbReference type="InterPro" id="IPR058923">
    <property type="entry name" value="RCC1-like_dom"/>
</dbReference>
<feature type="repeat" description="RCC1" evidence="2">
    <location>
        <begin position="270"/>
        <end position="331"/>
    </location>
</feature>
<accession>A0A8T1X725</accession>
<dbReference type="OrthoDB" id="10256179at2759"/>
<comment type="caution">
    <text evidence="6">The sequence shown here is derived from an EMBL/GenBank/DDBJ whole genome shotgun (WGS) entry which is preliminary data.</text>
</comment>
<feature type="repeat" description="RCC1" evidence="2">
    <location>
        <begin position="628"/>
        <end position="678"/>
    </location>
</feature>
<evidence type="ECO:0000256" key="1">
    <source>
        <dbReference type="ARBA" id="ARBA00022737"/>
    </source>
</evidence>
<dbReference type="Proteomes" id="UP000693981">
    <property type="component" value="Unassembled WGS sequence"/>
</dbReference>
<evidence type="ECO:0000259" key="5">
    <source>
        <dbReference type="Pfam" id="PF25390"/>
    </source>
</evidence>
<dbReference type="AlphaFoldDB" id="A0A8T1X725"/>
<dbReference type="PROSITE" id="PS50012">
    <property type="entry name" value="RCC1_3"/>
    <property type="match status" value="7"/>
</dbReference>
<evidence type="ECO:0000256" key="3">
    <source>
        <dbReference type="SAM" id="MobiDB-lite"/>
    </source>
</evidence>
<feature type="region of interest" description="Disordered" evidence="3">
    <location>
        <begin position="208"/>
        <end position="250"/>
    </location>
</feature>
<feature type="compositionally biased region" description="Acidic residues" evidence="3">
    <location>
        <begin position="213"/>
        <end position="222"/>
    </location>
</feature>
<gene>
    <name evidence="6" type="ORF">PHYBOEH_000148</name>
</gene>
<feature type="repeat" description="RCC1" evidence="2">
    <location>
        <begin position="386"/>
        <end position="461"/>
    </location>
</feature>
<feature type="repeat" description="RCC1" evidence="2">
    <location>
        <begin position="332"/>
        <end position="385"/>
    </location>
</feature>
<name>A0A8T1X725_9STRA</name>
<feature type="repeat" description="RCC1" evidence="2">
    <location>
        <begin position="462"/>
        <end position="523"/>
    </location>
</feature>
<feature type="transmembrane region" description="Helical" evidence="4">
    <location>
        <begin position="12"/>
        <end position="29"/>
    </location>
</feature>
<dbReference type="Pfam" id="PF25390">
    <property type="entry name" value="WD40_RLD"/>
    <property type="match status" value="1"/>
</dbReference>
<dbReference type="PROSITE" id="PS00626">
    <property type="entry name" value="RCC1_2"/>
    <property type="match status" value="5"/>
</dbReference>
<evidence type="ECO:0000313" key="7">
    <source>
        <dbReference type="Proteomes" id="UP000693981"/>
    </source>
</evidence>
<dbReference type="SMART" id="SM00015">
    <property type="entry name" value="IQ"/>
    <property type="match status" value="2"/>
</dbReference>
<keyword evidence="4" id="KW-0472">Membrane</keyword>
<proteinExistence type="predicted"/>
<dbReference type="EMBL" id="JAGDFL010000010">
    <property type="protein sequence ID" value="KAG7401616.1"/>
    <property type="molecule type" value="Genomic_DNA"/>
</dbReference>